<organism evidence="1 2">
    <name type="scientific">Streptomyces tremellae</name>
    <dbReference type="NCBI Taxonomy" id="1124239"/>
    <lineage>
        <taxon>Bacteria</taxon>
        <taxon>Bacillati</taxon>
        <taxon>Actinomycetota</taxon>
        <taxon>Actinomycetes</taxon>
        <taxon>Kitasatosporales</taxon>
        <taxon>Streptomycetaceae</taxon>
        <taxon>Streptomyces</taxon>
    </lineage>
</organism>
<evidence type="ECO:0000313" key="2">
    <source>
        <dbReference type="Proteomes" id="UP001499884"/>
    </source>
</evidence>
<comment type="caution">
    <text evidence="1">The sequence shown here is derived from an EMBL/GenBank/DDBJ whole genome shotgun (WGS) entry which is preliminary data.</text>
</comment>
<dbReference type="EMBL" id="BAABEP010000002">
    <property type="protein sequence ID" value="GAA3709803.1"/>
    <property type="molecule type" value="Genomic_DNA"/>
</dbReference>
<proteinExistence type="predicted"/>
<reference evidence="2" key="1">
    <citation type="journal article" date="2019" name="Int. J. Syst. Evol. Microbiol.">
        <title>The Global Catalogue of Microorganisms (GCM) 10K type strain sequencing project: providing services to taxonomists for standard genome sequencing and annotation.</title>
        <authorList>
            <consortium name="The Broad Institute Genomics Platform"/>
            <consortium name="The Broad Institute Genome Sequencing Center for Infectious Disease"/>
            <person name="Wu L."/>
            <person name="Ma J."/>
        </authorList>
    </citation>
    <scope>NUCLEOTIDE SEQUENCE [LARGE SCALE GENOMIC DNA]</scope>
    <source>
        <strain evidence="2">JCM 30846</strain>
    </source>
</reference>
<keyword evidence="2" id="KW-1185">Reference proteome</keyword>
<dbReference type="Proteomes" id="UP001499884">
    <property type="component" value="Unassembled WGS sequence"/>
</dbReference>
<accession>A0ABP7DTU9</accession>
<sequence>MSSPTDGRSGHTPHRVATAADVNTRWVSGAINEGLVDGSALEGEDVIVIRSYAFLDRIVWPGERRDPKDSRQTALWQKLALNTVRDALTSPETNPDTVVWASKEGAVATHTPQDAGAYAARTSDRTVVKLPVGAWAAALPHPFEIRYATRDFDEDTRIVSRAAGTPLSLLQRLAAADLADLHHLSAHDVIVLKAAASLDGVAWSQAAFTTGLHQGFATWVSAALRAARQALASPELSIHTSVWATPNDAVVTHTAGEALKWLIDESDDHPFVRLPVGAWADSTTDPFLDSAPTAE</sequence>
<name>A0ABP7DTU9_9ACTN</name>
<gene>
    <name evidence="1" type="ORF">GCM10023082_04670</name>
</gene>
<protein>
    <submittedName>
        <fullName evidence="1">Uncharacterized protein</fullName>
    </submittedName>
</protein>
<evidence type="ECO:0000313" key="1">
    <source>
        <dbReference type="EMBL" id="GAA3709803.1"/>
    </source>
</evidence>